<organism evidence="1 2">
    <name type="scientific">Vaccinium darrowii</name>
    <dbReference type="NCBI Taxonomy" id="229202"/>
    <lineage>
        <taxon>Eukaryota</taxon>
        <taxon>Viridiplantae</taxon>
        <taxon>Streptophyta</taxon>
        <taxon>Embryophyta</taxon>
        <taxon>Tracheophyta</taxon>
        <taxon>Spermatophyta</taxon>
        <taxon>Magnoliopsida</taxon>
        <taxon>eudicotyledons</taxon>
        <taxon>Gunneridae</taxon>
        <taxon>Pentapetalae</taxon>
        <taxon>asterids</taxon>
        <taxon>Ericales</taxon>
        <taxon>Ericaceae</taxon>
        <taxon>Vaccinioideae</taxon>
        <taxon>Vaccinieae</taxon>
        <taxon>Vaccinium</taxon>
    </lineage>
</organism>
<dbReference type="Proteomes" id="UP000828048">
    <property type="component" value="Chromosome 1"/>
</dbReference>
<gene>
    <name evidence="1" type="ORF">Vadar_034265</name>
</gene>
<dbReference type="EMBL" id="CM037151">
    <property type="protein sequence ID" value="KAH7845019.1"/>
    <property type="molecule type" value="Genomic_DNA"/>
</dbReference>
<evidence type="ECO:0000313" key="2">
    <source>
        <dbReference type="Proteomes" id="UP000828048"/>
    </source>
</evidence>
<sequence length="157" mass="16884">MANANNEEDVLTALRQSLSDPDGFLGSWDPSLDDPCTWELNNNNIQGIIPDELGNLESLVDLELQNNTLTGTIPPSLGNLKSLLFLRLKNNRGLGGNIPPGVLSLPNLKVLDVSNTNVVGGQLTPGAPKTTTSKNMAIPLNHFNLYFLFPIVVAILV</sequence>
<reference evidence="1 2" key="1">
    <citation type="journal article" date="2021" name="Hortic Res">
        <title>High-quality reference genome and annotation aids understanding of berry development for evergreen blueberry (Vaccinium darrowii).</title>
        <authorList>
            <person name="Yu J."/>
            <person name="Hulse-Kemp A.M."/>
            <person name="Babiker E."/>
            <person name="Staton M."/>
        </authorList>
    </citation>
    <scope>NUCLEOTIDE SEQUENCE [LARGE SCALE GENOMIC DNA]</scope>
    <source>
        <strain evidence="2">cv. NJ 8807/NJ 8810</strain>
        <tissue evidence="1">Young leaf</tissue>
    </source>
</reference>
<keyword evidence="2" id="KW-1185">Reference proteome</keyword>
<proteinExistence type="predicted"/>
<name>A0ACB7XVH8_9ERIC</name>
<protein>
    <submittedName>
        <fullName evidence="1">Uncharacterized protein</fullName>
    </submittedName>
</protein>
<comment type="caution">
    <text evidence="1">The sequence shown here is derived from an EMBL/GenBank/DDBJ whole genome shotgun (WGS) entry which is preliminary data.</text>
</comment>
<evidence type="ECO:0000313" key="1">
    <source>
        <dbReference type="EMBL" id="KAH7845019.1"/>
    </source>
</evidence>
<accession>A0ACB7XVH8</accession>